<dbReference type="PROSITE" id="PS51257">
    <property type="entry name" value="PROKAR_LIPOPROTEIN"/>
    <property type="match status" value="1"/>
</dbReference>
<sequence length="202" mass="22535">MRLIRPLGVAAATLALALSVSACQNAGPPAQTLPQISFADRAPFRLNVAQIEIVWEYQPPGQYPNVDQVMQVAPGSAIERWAQDRLRPIGRADSGSARVVIRDGSVVEVPLRVDRGFSGAFKTEQELRYDANLKVSIEIQDARHMTVADVTATAQRSRSVPEGLSVNQRDKVLYEITDDLSHEIDRQLDQLIRDYFGRWLVR</sequence>
<evidence type="ECO:0000313" key="2">
    <source>
        <dbReference type="EMBL" id="MFD2232653.1"/>
    </source>
</evidence>
<feature type="signal peptide" evidence="1">
    <location>
        <begin position="1"/>
        <end position="22"/>
    </location>
</feature>
<proteinExistence type="predicted"/>
<feature type="chain" id="PRO_5047305739" description="Lipoprotein" evidence="1">
    <location>
        <begin position="23"/>
        <end position="202"/>
    </location>
</feature>
<reference evidence="3" key="1">
    <citation type="journal article" date="2019" name="Int. J. Syst. Evol. Microbiol.">
        <title>The Global Catalogue of Microorganisms (GCM) 10K type strain sequencing project: providing services to taxonomists for standard genome sequencing and annotation.</title>
        <authorList>
            <consortium name="The Broad Institute Genomics Platform"/>
            <consortium name="The Broad Institute Genome Sequencing Center for Infectious Disease"/>
            <person name="Wu L."/>
            <person name="Ma J."/>
        </authorList>
    </citation>
    <scope>NUCLEOTIDE SEQUENCE [LARGE SCALE GENOMIC DNA]</scope>
    <source>
        <strain evidence="3">KCTC 15012</strain>
    </source>
</reference>
<name>A0ABW5C720_9PROT</name>
<dbReference type="EMBL" id="JBHUIY010000003">
    <property type="protein sequence ID" value="MFD2232653.1"/>
    <property type="molecule type" value="Genomic_DNA"/>
</dbReference>
<dbReference type="RefSeq" id="WP_377314160.1">
    <property type="nucleotide sequence ID" value="NZ_JBHUIY010000003.1"/>
</dbReference>
<protein>
    <recommendedName>
        <fullName evidence="4">Lipoprotein</fullName>
    </recommendedName>
</protein>
<keyword evidence="1" id="KW-0732">Signal</keyword>
<accession>A0ABW5C720</accession>
<dbReference type="Proteomes" id="UP001597296">
    <property type="component" value="Unassembled WGS sequence"/>
</dbReference>
<evidence type="ECO:0000313" key="3">
    <source>
        <dbReference type="Proteomes" id="UP001597296"/>
    </source>
</evidence>
<evidence type="ECO:0000256" key="1">
    <source>
        <dbReference type="SAM" id="SignalP"/>
    </source>
</evidence>
<gene>
    <name evidence="2" type="ORF">ACFSNB_02420</name>
</gene>
<keyword evidence="3" id="KW-1185">Reference proteome</keyword>
<comment type="caution">
    <text evidence="2">The sequence shown here is derived from an EMBL/GenBank/DDBJ whole genome shotgun (WGS) entry which is preliminary data.</text>
</comment>
<organism evidence="2 3">
    <name type="scientific">Phaeospirillum tilakii</name>
    <dbReference type="NCBI Taxonomy" id="741673"/>
    <lineage>
        <taxon>Bacteria</taxon>
        <taxon>Pseudomonadati</taxon>
        <taxon>Pseudomonadota</taxon>
        <taxon>Alphaproteobacteria</taxon>
        <taxon>Rhodospirillales</taxon>
        <taxon>Rhodospirillaceae</taxon>
        <taxon>Phaeospirillum</taxon>
    </lineage>
</organism>
<evidence type="ECO:0008006" key="4">
    <source>
        <dbReference type="Google" id="ProtNLM"/>
    </source>
</evidence>